<evidence type="ECO:0000256" key="7">
    <source>
        <dbReference type="ARBA" id="ARBA00022857"/>
    </source>
</evidence>
<evidence type="ECO:0000256" key="10">
    <source>
        <dbReference type="ARBA" id="ARBA00048793"/>
    </source>
</evidence>
<dbReference type="UniPathway" id="UPA00028">
    <property type="reaction ID" value="UER00004"/>
</dbReference>
<dbReference type="SUPFAM" id="SSF48179">
    <property type="entry name" value="6-phosphogluconate dehydrogenase C-terminal domain-like"/>
    <property type="match status" value="1"/>
</dbReference>
<dbReference type="InterPro" id="IPR050838">
    <property type="entry name" value="Ketopantoate_reductase"/>
</dbReference>
<dbReference type="InterPro" id="IPR008927">
    <property type="entry name" value="6-PGluconate_DH-like_C_sf"/>
</dbReference>
<dbReference type="NCBIfam" id="TIGR00745">
    <property type="entry name" value="apbA_panE"/>
    <property type="match status" value="1"/>
</dbReference>
<evidence type="ECO:0000313" key="15">
    <source>
        <dbReference type="Proteomes" id="UP000190074"/>
    </source>
</evidence>
<evidence type="ECO:0000256" key="11">
    <source>
        <dbReference type="RuleBase" id="RU362068"/>
    </source>
</evidence>
<evidence type="ECO:0000256" key="4">
    <source>
        <dbReference type="ARBA" id="ARBA00013014"/>
    </source>
</evidence>
<dbReference type="InterPro" id="IPR013332">
    <property type="entry name" value="KPR_N"/>
</dbReference>
<evidence type="ECO:0000256" key="3">
    <source>
        <dbReference type="ARBA" id="ARBA00007870"/>
    </source>
</evidence>
<dbReference type="SUPFAM" id="SSF51735">
    <property type="entry name" value="NAD(P)-binding Rossmann-fold domains"/>
    <property type="match status" value="1"/>
</dbReference>
<accession>A0A1T7IB84</accession>
<dbReference type="GO" id="GO:0005737">
    <property type="term" value="C:cytoplasm"/>
    <property type="evidence" value="ECO:0007669"/>
    <property type="project" value="TreeGrafter"/>
</dbReference>
<evidence type="ECO:0000259" key="12">
    <source>
        <dbReference type="Pfam" id="PF02558"/>
    </source>
</evidence>
<comment type="catalytic activity">
    <reaction evidence="10 11">
        <text>(R)-pantoate + NADP(+) = 2-dehydropantoate + NADPH + H(+)</text>
        <dbReference type="Rhea" id="RHEA:16233"/>
        <dbReference type="ChEBI" id="CHEBI:11561"/>
        <dbReference type="ChEBI" id="CHEBI:15378"/>
        <dbReference type="ChEBI" id="CHEBI:15980"/>
        <dbReference type="ChEBI" id="CHEBI:57783"/>
        <dbReference type="ChEBI" id="CHEBI:58349"/>
        <dbReference type="EC" id="1.1.1.169"/>
    </reaction>
</comment>
<dbReference type="InterPro" id="IPR013328">
    <property type="entry name" value="6PGD_dom2"/>
</dbReference>
<dbReference type="Gene3D" id="1.10.1040.10">
    <property type="entry name" value="N-(1-d-carboxylethyl)-l-norvaline Dehydrogenase, domain 2"/>
    <property type="match status" value="1"/>
</dbReference>
<name>A0A1T7IB84_9MYCO</name>
<dbReference type="EMBL" id="FVGW01000005">
    <property type="protein sequence ID" value="SKM18280.1"/>
    <property type="molecule type" value="Genomic_DNA"/>
</dbReference>
<dbReference type="InterPro" id="IPR036291">
    <property type="entry name" value="NAD(P)-bd_dom_sf"/>
</dbReference>
<reference evidence="14 15" key="1">
    <citation type="submission" date="2016-11" db="EMBL/GenBank/DDBJ databases">
        <authorList>
            <consortium name="Pathogen Informatics"/>
        </authorList>
    </citation>
    <scope>NUCLEOTIDE SEQUENCE [LARGE SCALE GENOMIC DNA]</scope>
    <source>
        <strain evidence="14 15">911</strain>
    </source>
</reference>
<dbReference type="InterPro" id="IPR003710">
    <property type="entry name" value="ApbA"/>
</dbReference>
<dbReference type="PANTHER" id="PTHR43765:SF2">
    <property type="entry name" value="2-DEHYDROPANTOATE 2-REDUCTASE"/>
    <property type="match status" value="1"/>
</dbReference>
<evidence type="ECO:0000256" key="1">
    <source>
        <dbReference type="ARBA" id="ARBA00002919"/>
    </source>
</evidence>
<dbReference type="NCBIfam" id="NF005091">
    <property type="entry name" value="PRK06522.2-2"/>
    <property type="match status" value="1"/>
</dbReference>
<evidence type="ECO:0000259" key="13">
    <source>
        <dbReference type="Pfam" id="PF08546"/>
    </source>
</evidence>
<dbReference type="GO" id="GO:0050661">
    <property type="term" value="F:NADP binding"/>
    <property type="evidence" value="ECO:0007669"/>
    <property type="project" value="TreeGrafter"/>
</dbReference>
<evidence type="ECO:0000256" key="8">
    <source>
        <dbReference type="ARBA" id="ARBA00023002"/>
    </source>
</evidence>
<dbReference type="Pfam" id="PF08546">
    <property type="entry name" value="ApbA_C"/>
    <property type="match status" value="1"/>
</dbReference>
<feature type="domain" description="Ketopantoate reductase N-terminal" evidence="12">
    <location>
        <begin position="17"/>
        <end position="160"/>
    </location>
</feature>
<protein>
    <recommendedName>
        <fullName evidence="5 11">2-dehydropantoate 2-reductase</fullName>
        <ecNumber evidence="4 11">1.1.1.169</ecNumber>
    </recommendedName>
    <alternativeName>
        <fullName evidence="9 11">Ketopantoate reductase</fullName>
    </alternativeName>
</protein>
<evidence type="ECO:0000256" key="9">
    <source>
        <dbReference type="ARBA" id="ARBA00032024"/>
    </source>
</evidence>
<dbReference type="GO" id="GO:0008677">
    <property type="term" value="F:2-dehydropantoate 2-reductase activity"/>
    <property type="evidence" value="ECO:0007669"/>
    <property type="project" value="UniProtKB-EC"/>
</dbReference>
<comment type="pathway">
    <text evidence="2 11">Cofactor biosynthesis; (R)-pantothenate biosynthesis; (R)-pantoate from 3-methyl-2-oxobutanoate: step 2/2.</text>
</comment>
<sequence>MSQHEPSEPALPSPPSVAIVGPGAIGTTVGAALHEAGRTPMLCGRTARSQLQLQLQINEGLIVVPGPVQIDPAQDIPAVELVIVAVKSTQVEGAAPWLSTLCHPGTVVCVLQNGVEQQSTIAPYVPGCSVVPAVVWFPAQTRPDGSVWLRGQPHLTVPDVPAAHAVIEAFAGTRCAVETAADFTSVAWRKLLQNAAAGLMALTGRRSGMFSRADVGQLSLHYLHECLAVARAEGANLGDDVPQAIIDSFRAHPPDLASSILIDREAGRPLEWDTRNGVIVRRGRAHGLPTPISDVVVPLLAATSDGPG</sequence>
<dbReference type="RefSeq" id="WP_017205930.1">
    <property type="nucleotide sequence ID" value="NZ_CP021122.1"/>
</dbReference>
<keyword evidence="8 11" id="KW-0560">Oxidoreductase</keyword>
<dbReference type="PANTHER" id="PTHR43765">
    <property type="entry name" value="2-DEHYDROPANTOATE 2-REDUCTASE-RELATED"/>
    <property type="match status" value="1"/>
</dbReference>
<evidence type="ECO:0000256" key="5">
    <source>
        <dbReference type="ARBA" id="ARBA00019465"/>
    </source>
</evidence>
<comment type="similarity">
    <text evidence="3 11">Belongs to the ketopantoate reductase family.</text>
</comment>
<dbReference type="EC" id="1.1.1.169" evidence="4 11"/>
<dbReference type="InterPro" id="IPR013752">
    <property type="entry name" value="KPA_reductase"/>
</dbReference>
<feature type="domain" description="Ketopantoate reductase C-terminal" evidence="13">
    <location>
        <begin position="183"/>
        <end position="302"/>
    </location>
</feature>
<evidence type="ECO:0000313" key="14">
    <source>
        <dbReference type="EMBL" id="SKM18280.1"/>
    </source>
</evidence>
<evidence type="ECO:0000256" key="6">
    <source>
        <dbReference type="ARBA" id="ARBA00022655"/>
    </source>
</evidence>
<proteinExistence type="inferred from homology"/>
<keyword evidence="6 11" id="KW-0566">Pantothenate biosynthesis</keyword>
<comment type="function">
    <text evidence="1 11">Catalyzes the NADPH-dependent reduction of ketopantoate into pantoic acid.</text>
</comment>
<dbReference type="GO" id="GO:0015940">
    <property type="term" value="P:pantothenate biosynthetic process"/>
    <property type="evidence" value="ECO:0007669"/>
    <property type="project" value="UniProtKB-UniPathway"/>
</dbReference>
<dbReference type="AlphaFoldDB" id="A0A1T7IB84"/>
<gene>
    <name evidence="14" type="ORF">SAMEA2259716_02924</name>
</gene>
<dbReference type="NCBIfam" id="NF009541">
    <property type="entry name" value="PRK12921.1-1"/>
    <property type="match status" value="1"/>
</dbReference>
<organism evidence="14 15">
    <name type="scientific">Mycobacteroides abscessus subsp. massiliense</name>
    <dbReference type="NCBI Taxonomy" id="1962118"/>
    <lineage>
        <taxon>Bacteria</taxon>
        <taxon>Bacillati</taxon>
        <taxon>Actinomycetota</taxon>
        <taxon>Actinomycetes</taxon>
        <taxon>Mycobacteriales</taxon>
        <taxon>Mycobacteriaceae</taxon>
        <taxon>Mycobacteroides</taxon>
        <taxon>Mycobacteroides abscessus</taxon>
    </lineage>
</organism>
<dbReference type="Gene3D" id="3.40.50.720">
    <property type="entry name" value="NAD(P)-binding Rossmann-like Domain"/>
    <property type="match status" value="1"/>
</dbReference>
<evidence type="ECO:0000256" key="2">
    <source>
        <dbReference type="ARBA" id="ARBA00004994"/>
    </source>
</evidence>
<dbReference type="Pfam" id="PF02558">
    <property type="entry name" value="ApbA"/>
    <property type="match status" value="1"/>
</dbReference>
<keyword evidence="7 11" id="KW-0521">NADP</keyword>
<dbReference type="Proteomes" id="UP000190074">
    <property type="component" value="Unassembled WGS sequence"/>
</dbReference>